<organism evidence="1 2">
    <name type="scientific">Paraglaciecola mesophila KMM 241</name>
    <dbReference type="NCBI Taxonomy" id="1128912"/>
    <lineage>
        <taxon>Bacteria</taxon>
        <taxon>Pseudomonadati</taxon>
        <taxon>Pseudomonadota</taxon>
        <taxon>Gammaproteobacteria</taxon>
        <taxon>Alteromonadales</taxon>
        <taxon>Alteromonadaceae</taxon>
        <taxon>Paraglaciecola</taxon>
    </lineage>
</organism>
<evidence type="ECO:0000313" key="2">
    <source>
        <dbReference type="Proteomes" id="UP000006263"/>
    </source>
</evidence>
<evidence type="ECO:0000313" key="1">
    <source>
        <dbReference type="EMBL" id="GAC23670.1"/>
    </source>
</evidence>
<reference evidence="1 2" key="1">
    <citation type="journal article" date="2017" name="Antonie Van Leeuwenhoek">
        <title>Rhizobium rhizosphaerae sp. nov., a novel species isolated from rice rhizosphere.</title>
        <authorList>
            <person name="Zhao J.J."/>
            <person name="Zhang J."/>
            <person name="Zhang R.J."/>
            <person name="Zhang C.W."/>
            <person name="Yin H.Q."/>
            <person name="Zhang X.X."/>
        </authorList>
    </citation>
    <scope>NUCLEOTIDE SEQUENCE [LARGE SCALE GENOMIC DNA]</scope>
    <source>
        <strain evidence="1 2">KMM 241</strain>
    </source>
</reference>
<gene>
    <name evidence="1" type="ORF">GMES_1371</name>
</gene>
<dbReference type="EMBL" id="BAEP01000025">
    <property type="protein sequence ID" value="GAC23670.1"/>
    <property type="molecule type" value="Genomic_DNA"/>
</dbReference>
<accession>K6ZJV6</accession>
<protein>
    <submittedName>
        <fullName evidence="1">Uncharacterized protein</fullName>
    </submittedName>
</protein>
<comment type="caution">
    <text evidence="1">The sequence shown here is derived from an EMBL/GenBank/DDBJ whole genome shotgun (WGS) entry which is preliminary data.</text>
</comment>
<sequence length="44" mass="5222">MIQEAVLRQSCQWQNKYTAVKYEQQRNLSTAFNKGVKPKFKALF</sequence>
<dbReference type="Proteomes" id="UP000006263">
    <property type="component" value="Unassembled WGS sequence"/>
</dbReference>
<proteinExistence type="predicted"/>
<dbReference type="AlphaFoldDB" id="K6ZJV6"/>
<name>K6ZJV6_9ALTE</name>